<dbReference type="AlphaFoldDB" id="A0A517PHU0"/>
<protein>
    <submittedName>
        <fullName evidence="1">Uncharacterized protein</fullName>
    </submittedName>
</protein>
<dbReference type="Proteomes" id="UP000320421">
    <property type="component" value="Chromosome"/>
</dbReference>
<reference evidence="1 2" key="1">
    <citation type="submission" date="2019-02" db="EMBL/GenBank/DDBJ databases">
        <title>Deep-cultivation of Planctomycetes and their phenomic and genomic characterization uncovers novel biology.</title>
        <authorList>
            <person name="Wiegand S."/>
            <person name="Jogler M."/>
            <person name="Boedeker C."/>
            <person name="Pinto D."/>
            <person name="Vollmers J."/>
            <person name="Rivas-Marin E."/>
            <person name="Kohn T."/>
            <person name="Peeters S.H."/>
            <person name="Heuer A."/>
            <person name="Rast P."/>
            <person name="Oberbeckmann S."/>
            <person name="Bunk B."/>
            <person name="Jeske O."/>
            <person name="Meyerdierks A."/>
            <person name="Storesund J.E."/>
            <person name="Kallscheuer N."/>
            <person name="Luecker S."/>
            <person name="Lage O.M."/>
            <person name="Pohl T."/>
            <person name="Merkel B.J."/>
            <person name="Hornburger P."/>
            <person name="Mueller R.-W."/>
            <person name="Bruemmer F."/>
            <person name="Labrenz M."/>
            <person name="Spormann A.M."/>
            <person name="Op den Camp H."/>
            <person name="Overmann J."/>
            <person name="Amann R."/>
            <person name="Jetten M.S.M."/>
            <person name="Mascher T."/>
            <person name="Medema M.H."/>
            <person name="Devos D.P."/>
            <person name="Kaster A.-K."/>
            <person name="Ovreas L."/>
            <person name="Rohde M."/>
            <person name="Galperin M.Y."/>
            <person name="Jogler C."/>
        </authorList>
    </citation>
    <scope>NUCLEOTIDE SEQUENCE [LARGE SCALE GENOMIC DNA]</scope>
    <source>
        <strain evidence="1 2">HG66A1</strain>
    </source>
</reference>
<sequence length="178" mass="21201">MYEEIKLKIEMLGGDQLRDYFPNDSFFARYDFRFGNFQSGQKQLRSGREISMMEKKEILASTQLSVLRICFVNQSDRAQKLNFPYGPFRVDRIDPIISDLNGKRIESWQFFWGKYKRADPVINELQSDEQLCFDLVAFIDGNKLVFPWYEYELQHGTEYLIQVGDQDMRSNQIGWWFA</sequence>
<accession>A0A517PHU0</accession>
<dbReference type="EMBL" id="CP036266">
    <property type="protein sequence ID" value="QDT18946.1"/>
    <property type="molecule type" value="Genomic_DNA"/>
</dbReference>
<organism evidence="1 2">
    <name type="scientific">Gimesia chilikensis</name>
    <dbReference type="NCBI Taxonomy" id="2605989"/>
    <lineage>
        <taxon>Bacteria</taxon>
        <taxon>Pseudomonadati</taxon>
        <taxon>Planctomycetota</taxon>
        <taxon>Planctomycetia</taxon>
        <taxon>Planctomycetales</taxon>
        <taxon>Planctomycetaceae</taxon>
        <taxon>Gimesia</taxon>
    </lineage>
</organism>
<proteinExistence type="predicted"/>
<evidence type="ECO:0000313" key="1">
    <source>
        <dbReference type="EMBL" id="QDT18946.1"/>
    </source>
</evidence>
<keyword evidence="2" id="KW-1185">Reference proteome</keyword>
<dbReference type="RefSeq" id="WP_197996963.1">
    <property type="nucleotide sequence ID" value="NZ_CP036266.1"/>
</dbReference>
<gene>
    <name evidence="1" type="ORF">HG66A1_07090</name>
</gene>
<evidence type="ECO:0000313" key="2">
    <source>
        <dbReference type="Proteomes" id="UP000320421"/>
    </source>
</evidence>
<name>A0A517PHU0_9PLAN</name>